<keyword evidence="5" id="KW-1185">Reference proteome</keyword>
<dbReference type="AlphaFoldDB" id="A0A7Y0L2U1"/>
<dbReference type="SUPFAM" id="SSF51905">
    <property type="entry name" value="FAD/NAD(P)-binding domain"/>
    <property type="match status" value="1"/>
</dbReference>
<proteinExistence type="predicted"/>
<sequence>MNGSDVVIIGRGPAGLLMATLVAESGGRAMIVADGQGSLPLWGGQFDFRNYNDEGKPLKDPFAWWTRQPDHPGGTVSGAEWNGWWDHLRQLWHRIGIPTTPRVPRKNTVLLTPLGRLRPTFLAPQWHFTQSRAGPVTLVSIPGLMDFQATAAAQHYQVETGQAANVIEISTPPSWHARWQPLQWAWFLDSMEGRRWMLQELRRVRLEPDRPLLFPQMLGVEEVEPLMQSIAEVTGRFVGEVPLLPPAIGGLRIQRRWERWLKRQGVRFVSGRASEISRRNVLVLTNGRRIPAGHLVLATGGVLGGGIRVCPDGHLEHSVTGLEIGSVSTLSDLGRAGFAQTDNVPIAVGREVGDCDPDRHGDGGAVILWTVHQAYQALAHHDAQAEER</sequence>
<dbReference type="Gene3D" id="3.50.50.60">
    <property type="entry name" value="FAD/NAD(P)-binding domain"/>
    <property type="match status" value="1"/>
</dbReference>
<name>A0A7Y0L2U1_9FIRM</name>
<organism evidence="4 5">
    <name type="scientific">Sulfobacillus harzensis</name>
    <dbReference type="NCBI Taxonomy" id="2729629"/>
    <lineage>
        <taxon>Bacteria</taxon>
        <taxon>Bacillati</taxon>
        <taxon>Bacillota</taxon>
        <taxon>Clostridia</taxon>
        <taxon>Eubacteriales</taxon>
        <taxon>Clostridiales Family XVII. Incertae Sedis</taxon>
        <taxon>Sulfobacillus</taxon>
    </lineage>
</organism>
<dbReference type="EMBL" id="JABBVZ010000019">
    <property type="protein sequence ID" value="NMP22251.1"/>
    <property type="molecule type" value="Genomic_DNA"/>
</dbReference>
<evidence type="ECO:0000259" key="3">
    <source>
        <dbReference type="Pfam" id="PF00890"/>
    </source>
</evidence>
<comment type="caution">
    <text evidence="4">The sequence shown here is derived from an EMBL/GenBank/DDBJ whole genome shotgun (WGS) entry which is preliminary data.</text>
</comment>
<dbReference type="InterPro" id="IPR036188">
    <property type="entry name" value="FAD/NAD-bd_sf"/>
</dbReference>
<evidence type="ECO:0000313" key="5">
    <source>
        <dbReference type="Proteomes" id="UP000533476"/>
    </source>
</evidence>
<evidence type="ECO:0000256" key="1">
    <source>
        <dbReference type="ARBA" id="ARBA00022630"/>
    </source>
</evidence>
<keyword evidence="2" id="KW-0560">Oxidoreductase</keyword>
<gene>
    <name evidence="4" type="ORF">HIJ39_07780</name>
</gene>
<feature type="domain" description="FAD-dependent oxidoreductase 2 FAD-binding" evidence="3">
    <location>
        <begin position="5"/>
        <end position="269"/>
    </location>
</feature>
<evidence type="ECO:0000256" key="2">
    <source>
        <dbReference type="ARBA" id="ARBA00023002"/>
    </source>
</evidence>
<dbReference type="GO" id="GO:0016491">
    <property type="term" value="F:oxidoreductase activity"/>
    <property type="evidence" value="ECO:0007669"/>
    <property type="project" value="UniProtKB-KW"/>
</dbReference>
<evidence type="ECO:0000313" key="4">
    <source>
        <dbReference type="EMBL" id="NMP22251.1"/>
    </source>
</evidence>
<reference evidence="4 5" key="1">
    <citation type="submission" date="2020-04" db="EMBL/GenBank/DDBJ databases">
        <authorList>
            <person name="Zhang R."/>
            <person name="Schippers A."/>
        </authorList>
    </citation>
    <scope>NUCLEOTIDE SEQUENCE [LARGE SCALE GENOMIC DNA]</scope>
    <source>
        <strain evidence="4 5">DSM 109850</strain>
    </source>
</reference>
<dbReference type="InterPro" id="IPR003953">
    <property type="entry name" value="FAD-dep_OxRdtase_2_FAD-bd"/>
</dbReference>
<accession>A0A7Y0L2U1</accession>
<dbReference type="RefSeq" id="WP_169098379.1">
    <property type="nucleotide sequence ID" value="NZ_JABBVZ010000019.1"/>
</dbReference>
<dbReference type="Pfam" id="PF00890">
    <property type="entry name" value="FAD_binding_2"/>
    <property type="match status" value="1"/>
</dbReference>
<dbReference type="Proteomes" id="UP000533476">
    <property type="component" value="Unassembled WGS sequence"/>
</dbReference>
<protein>
    <recommendedName>
        <fullName evidence="3">FAD-dependent oxidoreductase 2 FAD-binding domain-containing protein</fullName>
    </recommendedName>
</protein>
<keyword evidence="1" id="KW-0285">Flavoprotein</keyword>